<keyword evidence="8" id="KW-0408">Iron</keyword>
<dbReference type="GO" id="GO:0046872">
    <property type="term" value="F:metal ion binding"/>
    <property type="evidence" value="ECO:0007669"/>
    <property type="project" value="UniProtKB-KW"/>
</dbReference>
<evidence type="ECO:0000256" key="1">
    <source>
        <dbReference type="ARBA" id="ARBA00004141"/>
    </source>
</evidence>
<evidence type="ECO:0000256" key="7">
    <source>
        <dbReference type="ARBA" id="ARBA00023002"/>
    </source>
</evidence>
<evidence type="ECO:0000313" key="12">
    <source>
        <dbReference type="EMBL" id="KAJ4959962.1"/>
    </source>
</evidence>
<accession>A0A9Q0H4Z3</accession>
<dbReference type="GO" id="GO:0016020">
    <property type="term" value="C:membrane"/>
    <property type="evidence" value="ECO:0007669"/>
    <property type="project" value="UniProtKB-SubCell"/>
</dbReference>
<reference evidence="12" key="1">
    <citation type="journal article" date="2023" name="Plant J.">
        <title>The genome of the king protea, Protea cynaroides.</title>
        <authorList>
            <person name="Chang J."/>
            <person name="Duong T.A."/>
            <person name="Schoeman C."/>
            <person name="Ma X."/>
            <person name="Roodt D."/>
            <person name="Barker N."/>
            <person name="Li Z."/>
            <person name="Van de Peer Y."/>
            <person name="Mizrachi E."/>
        </authorList>
    </citation>
    <scope>NUCLEOTIDE SEQUENCE</scope>
    <source>
        <tissue evidence="12">Young leaves</tissue>
    </source>
</reference>
<evidence type="ECO:0000256" key="6">
    <source>
        <dbReference type="ARBA" id="ARBA00022989"/>
    </source>
</evidence>
<dbReference type="InterPro" id="IPR036400">
    <property type="entry name" value="Cyt_B5-like_heme/steroid_sf"/>
</dbReference>
<dbReference type="PROSITE" id="PS50255">
    <property type="entry name" value="CYTOCHROME_B5_2"/>
    <property type="match status" value="1"/>
</dbReference>
<evidence type="ECO:0000259" key="11">
    <source>
        <dbReference type="PROSITE" id="PS50255"/>
    </source>
</evidence>
<comment type="subcellular location">
    <subcellularLocation>
        <location evidence="1">Membrane</location>
        <topology evidence="1">Multi-pass membrane protein</topology>
    </subcellularLocation>
</comment>
<dbReference type="SMART" id="SM01117">
    <property type="entry name" value="Cyt-b5"/>
    <property type="match status" value="1"/>
</dbReference>
<evidence type="ECO:0000256" key="3">
    <source>
        <dbReference type="ARBA" id="ARBA00009295"/>
    </source>
</evidence>
<dbReference type="InterPro" id="IPR001199">
    <property type="entry name" value="Cyt_B5-like_heme/steroid-bd"/>
</dbReference>
<organism evidence="12 13">
    <name type="scientific">Protea cynaroides</name>
    <dbReference type="NCBI Taxonomy" id="273540"/>
    <lineage>
        <taxon>Eukaryota</taxon>
        <taxon>Viridiplantae</taxon>
        <taxon>Streptophyta</taxon>
        <taxon>Embryophyta</taxon>
        <taxon>Tracheophyta</taxon>
        <taxon>Spermatophyta</taxon>
        <taxon>Magnoliopsida</taxon>
        <taxon>Proteales</taxon>
        <taxon>Proteaceae</taxon>
        <taxon>Protea</taxon>
    </lineage>
</organism>
<protein>
    <recommendedName>
        <fullName evidence="11">Cytochrome b5 heme-binding domain-containing protein</fullName>
    </recommendedName>
</protein>
<name>A0A9Q0H4Z3_9MAGN</name>
<sequence>MCKTLMVGVDRDLGTAVVPRVSGGYNDGVEVWHVQAGGGAVNYRDVTGYWSEELRKRNTREDLWISIQGKVYDVTNWVNDHPGGEFPLLNLAGQDVTDAFVAFRPGISTSSCDRRKRGFL</sequence>
<feature type="domain" description="Cytochrome b5 heme-binding" evidence="11">
    <location>
        <begin position="52"/>
        <end position="103"/>
    </location>
</feature>
<evidence type="ECO:0000256" key="8">
    <source>
        <dbReference type="ARBA" id="ARBA00023004"/>
    </source>
</evidence>
<proteinExistence type="inferred from homology"/>
<evidence type="ECO:0000256" key="5">
    <source>
        <dbReference type="ARBA" id="ARBA00022723"/>
    </source>
</evidence>
<dbReference type="PRINTS" id="PR00363">
    <property type="entry name" value="CYTOCHROMEB5"/>
</dbReference>
<dbReference type="Gene3D" id="3.10.120.10">
    <property type="entry name" value="Cytochrome b5-like heme/steroid binding domain"/>
    <property type="match status" value="1"/>
</dbReference>
<keyword evidence="5" id="KW-0479">Metal-binding</keyword>
<dbReference type="Pfam" id="PF00173">
    <property type="entry name" value="Cyt-b5"/>
    <property type="match status" value="1"/>
</dbReference>
<comment type="similarity">
    <text evidence="3">Belongs to the fatty acid desaturase type 1 family.</text>
</comment>
<dbReference type="EMBL" id="JAMYWD010000009">
    <property type="protein sequence ID" value="KAJ4959962.1"/>
    <property type="molecule type" value="Genomic_DNA"/>
</dbReference>
<keyword evidence="10" id="KW-0472">Membrane</keyword>
<dbReference type="PANTHER" id="PTHR19353:SF30">
    <property type="entry name" value="DELTA 8-(E)-SPHINGOLIPID DESATURASE"/>
    <property type="match status" value="1"/>
</dbReference>
<comment type="pathway">
    <text evidence="2">Lipid metabolism.</text>
</comment>
<keyword evidence="9" id="KW-0443">Lipid metabolism</keyword>
<dbReference type="PANTHER" id="PTHR19353">
    <property type="entry name" value="FATTY ACID DESATURASE 2"/>
    <property type="match status" value="1"/>
</dbReference>
<keyword evidence="4" id="KW-0812">Transmembrane</keyword>
<keyword evidence="7" id="KW-0560">Oxidoreductase</keyword>
<dbReference type="GO" id="GO:0006629">
    <property type="term" value="P:lipid metabolic process"/>
    <property type="evidence" value="ECO:0007669"/>
    <property type="project" value="UniProtKB-KW"/>
</dbReference>
<dbReference type="GO" id="GO:0016717">
    <property type="term" value="F:oxidoreductase activity, acting on paired donors, with oxidation of a pair of donors resulting in the reduction of molecular oxygen to two molecules of water"/>
    <property type="evidence" value="ECO:0007669"/>
    <property type="project" value="TreeGrafter"/>
</dbReference>
<evidence type="ECO:0000256" key="9">
    <source>
        <dbReference type="ARBA" id="ARBA00023098"/>
    </source>
</evidence>
<dbReference type="OrthoDB" id="260519at2759"/>
<dbReference type="Proteomes" id="UP001141806">
    <property type="component" value="Unassembled WGS sequence"/>
</dbReference>
<dbReference type="InterPro" id="IPR012171">
    <property type="entry name" value="Fatty_acid_desaturase"/>
</dbReference>
<dbReference type="SUPFAM" id="SSF55856">
    <property type="entry name" value="Cytochrome b5-like heme/steroid binding domain"/>
    <property type="match status" value="1"/>
</dbReference>
<keyword evidence="13" id="KW-1185">Reference proteome</keyword>
<comment type="caution">
    <text evidence="12">The sequence shown here is derived from an EMBL/GenBank/DDBJ whole genome shotgun (WGS) entry which is preliminary data.</text>
</comment>
<keyword evidence="6" id="KW-1133">Transmembrane helix</keyword>
<evidence type="ECO:0000256" key="2">
    <source>
        <dbReference type="ARBA" id="ARBA00005189"/>
    </source>
</evidence>
<evidence type="ECO:0000256" key="10">
    <source>
        <dbReference type="ARBA" id="ARBA00023136"/>
    </source>
</evidence>
<dbReference type="AlphaFoldDB" id="A0A9Q0H4Z3"/>
<evidence type="ECO:0000313" key="13">
    <source>
        <dbReference type="Proteomes" id="UP001141806"/>
    </source>
</evidence>
<evidence type="ECO:0000256" key="4">
    <source>
        <dbReference type="ARBA" id="ARBA00022692"/>
    </source>
</evidence>
<gene>
    <name evidence="12" type="ORF">NE237_019872</name>
</gene>